<dbReference type="InterPro" id="IPR008922">
    <property type="entry name" value="Di-copper_centre_dom_sf"/>
</dbReference>
<feature type="compositionally biased region" description="Basic and acidic residues" evidence="2">
    <location>
        <begin position="224"/>
        <end position="242"/>
    </location>
</feature>
<dbReference type="Proteomes" id="UP001620645">
    <property type="component" value="Unassembled WGS sequence"/>
</dbReference>
<dbReference type="PANTHER" id="PTHR11474">
    <property type="entry name" value="TYROSINASE FAMILY MEMBER"/>
    <property type="match status" value="1"/>
</dbReference>
<dbReference type="GO" id="GO:0046872">
    <property type="term" value="F:metal ion binding"/>
    <property type="evidence" value="ECO:0007669"/>
    <property type="project" value="UniProtKB-KW"/>
</dbReference>
<dbReference type="AlphaFoldDB" id="A0ABD2KLI7"/>
<dbReference type="Gene3D" id="1.10.1280.10">
    <property type="entry name" value="Di-copper center containing domain from catechol oxidase"/>
    <property type="match status" value="1"/>
</dbReference>
<evidence type="ECO:0000256" key="2">
    <source>
        <dbReference type="SAM" id="MobiDB-lite"/>
    </source>
</evidence>
<evidence type="ECO:0000259" key="4">
    <source>
        <dbReference type="PROSITE" id="PS00497"/>
    </source>
</evidence>
<evidence type="ECO:0000313" key="6">
    <source>
        <dbReference type="EMBL" id="KAL3103299.1"/>
    </source>
</evidence>
<comment type="caution">
    <text evidence="6">The sequence shown here is derived from an EMBL/GenBank/DDBJ whole genome shotgun (WGS) entry which is preliminary data.</text>
</comment>
<feature type="region of interest" description="Disordered" evidence="2">
    <location>
        <begin position="218"/>
        <end position="247"/>
    </location>
</feature>
<name>A0ABD2KLI7_HETSC</name>
<reference evidence="6 7" key="1">
    <citation type="submission" date="2024-10" db="EMBL/GenBank/DDBJ databases">
        <authorList>
            <person name="Kim D."/>
        </authorList>
    </citation>
    <scope>NUCLEOTIDE SEQUENCE [LARGE SCALE GENOMIC DNA]</scope>
    <source>
        <strain evidence="6">Taebaek</strain>
    </source>
</reference>
<keyword evidence="7" id="KW-1185">Reference proteome</keyword>
<feature type="signal peptide" evidence="3">
    <location>
        <begin position="1"/>
        <end position="18"/>
    </location>
</feature>
<dbReference type="PRINTS" id="PR00092">
    <property type="entry name" value="TYROSINASE"/>
</dbReference>
<keyword evidence="1" id="KW-0479">Metal-binding</keyword>
<sequence length="685" mass="79468">MHCLFLFLFLAFIFHCFSTTIAHYRKSYVIERNETLGGGHIYLVREEQPFFRVFHSPHQKVFRESPSAGKLDALQWQLIEMQGSAQKMQEATQFWREHHKEMLGNVGKGGTEKRTKRAERTMEMPMREDETANGEQLPKVANQKEGIVQAEIVDRGADGVFWSGHPQLGQERGRWELKGDPEKLGKWMAEGHWDAKMTTKKGRMEQAEVRKRLEQKMQMGEQISEEREEAKETTDGAAKEAGDGAETPKMQILERNRSRATAKFGHHSLPTGERKDTATWPWQLWPFMSCLTLECICPLFRGNVDGHLCILPNGKPLKRAIRKDFRQFSHEEMALFLEVMSRYKSSGLYTRLGMIHRRSGVHSGPSFLTWHREFLKRLEIIFRSLFPQNTDPSLGLPYWDSSLDGDLPSPEDSVMFSEFLLGEADNSGFVFNGLFANWTTMDGRHSYQRMFGDQQDGEFLNEARIDWVLSQEQVDRVMAFTLPLHTCINYPLDERFLEYSHDYVHYFISGDMQERFSSSNDPIFFMHHGFIDWIWEEWRQTKQNRLQRERDYPRDDADCMPEWHFSYAYMPLLQPLRNMDALSNNYTDHMYEYAPRPSCAKSGKSSECGNTDFVWCDKRTHPGHAVCSSKVKPGGNCKGFEWSEEICYKGKCGGGRCSKQMTGDGKRTWKSGGKADEWATDSFMK</sequence>
<proteinExistence type="predicted"/>
<dbReference type="Pfam" id="PF00264">
    <property type="entry name" value="Tyrosinase"/>
    <property type="match status" value="1"/>
</dbReference>
<feature type="domain" description="Tyrosinase copper-binding" evidence="4">
    <location>
        <begin position="362"/>
        <end position="379"/>
    </location>
</feature>
<evidence type="ECO:0000313" key="7">
    <source>
        <dbReference type="Proteomes" id="UP001620645"/>
    </source>
</evidence>
<dbReference type="InterPro" id="IPR050316">
    <property type="entry name" value="Tyrosinase/Hemocyanin"/>
</dbReference>
<evidence type="ECO:0000259" key="5">
    <source>
        <dbReference type="PROSITE" id="PS00498"/>
    </source>
</evidence>
<accession>A0ABD2KLI7</accession>
<feature type="domain" description="Tyrosinase copper-binding" evidence="5">
    <location>
        <begin position="521"/>
        <end position="532"/>
    </location>
</feature>
<keyword evidence="3" id="KW-0732">Signal</keyword>
<evidence type="ECO:0000256" key="1">
    <source>
        <dbReference type="ARBA" id="ARBA00022723"/>
    </source>
</evidence>
<protein>
    <recommendedName>
        <fullName evidence="4 5">Tyrosinase copper-binding domain-containing protein</fullName>
    </recommendedName>
</protein>
<gene>
    <name evidence="6" type="ORF">niasHS_002485</name>
</gene>
<evidence type="ECO:0000256" key="3">
    <source>
        <dbReference type="SAM" id="SignalP"/>
    </source>
</evidence>
<feature type="chain" id="PRO_5044821154" description="Tyrosinase copper-binding domain-containing protein" evidence="3">
    <location>
        <begin position="19"/>
        <end position="685"/>
    </location>
</feature>
<organism evidence="6 7">
    <name type="scientific">Heterodera schachtii</name>
    <name type="common">Sugarbeet cyst nematode worm</name>
    <name type="synonym">Tylenchus schachtii</name>
    <dbReference type="NCBI Taxonomy" id="97005"/>
    <lineage>
        <taxon>Eukaryota</taxon>
        <taxon>Metazoa</taxon>
        <taxon>Ecdysozoa</taxon>
        <taxon>Nematoda</taxon>
        <taxon>Chromadorea</taxon>
        <taxon>Rhabditida</taxon>
        <taxon>Tylenchina</taxon>
        <taxon>Tylenchomorpha</taxon>
        <taxon>Tylenchoidea</taxon>
        <taxon>Heteroderidae</taxon>
        <taxon>Heteroderinae</taxon>
        <taxon>Heterodera</taxon>
    </lineage>
</organism>
<dbReference type="EMBL" id="JBICCN010000015">
    <property type="protein sequence ID" value="KAL3103299.1"/>
    <property type="molecule type" value="Genomic_DNA"/>
</dbReference>
<dbReference type="InterPro" id="IPR002227">
    <property type="entry name" value="Tyrosinase_Cu-bd"/>
</dbReference>
<dbReference type="SUPFAM" id="SSF48056">
    <property type="entry name" value="Di-copper centre-containing domain"/>
    <property type="match status" value="1"/>
</dbReference>
<dbReference type="PANTHER" id="PTHR11474:SF50">
    <property type="entry name" value="TYROSINASE COPPER-BINDING DOMAIN-CONTAINING PROTEIN"/>
    <property type="match status" value="1"/>
</dbReference>
<dbReference type="PROSITE" id="PS00498">
    <property type="entry name" value="TYROSINASE_2"/>
    <property type="match status" value="1"/>
</dbReference>
<dbReference type="PROSITE" id="PS00497">
    <property type="entry name" value="TYROSINASE_1"/>
    <property type="match status" value="1"/>
</dbReference>